<dbReference type="InterPro" id="IPR029044">
    <property type="entry name" value="Nucleotide-diphossugar_trans"/>
</dbReference>
<dbReference type="EMBL" id="AOFI03000014">
    <property type="protein sequence ID" value="KAF4324729.1"/>
    <property type="molecule type" value="Genomic_DNA"/>
</dbReference>
<evidence type="ECO:0008006" key="7">
    <source>
        <dbReference type="Google" id="ProtNLM"/>
    </source>
</evidence>
<organism evidence="5 6">
    <name type="scientific">Phytophthora kernoviae 00238/432</name>
    <dbReference type="NCBI Taxonomy" id="1284355"/>
    <lineage>
        <taxon>Eukaryota</taxon>
        <taxon>Sar</taxon>
        <taxon>Stramenopiles</taxon>
        <taxon>Oomycota</taxon>
        <taxon>Peronosporomycetes</taxon>
        <taxon>Peronosporales</taxon>
        <taxon>Peronosporaceae</taxon>
        <taxon>Phytophthora</taxon>
    </lineage>
</organism>
<keyword evidence="2" id="KW-0812">Transmembrane</keyword>
<evidence type="ECO:0000259" key="3">
    <source>
        <dbReference type="Pfam" id="PF00535"/>
    </source>
</evidence>
<feature type="transmembrane region" description="Helical" evidence="2">
    <location>
        <begin position="87"/>
        <end position="106"/>
    </location>
</feature>
<dbReference type="InterPro" id="IPR001173">
    <property type="entry name" value="Glyco_trans_2-like"/>
</dbReference>
<evidence type="ECO:0000313" key="6">
    <source>
        <dbReference type="Proteomes" id="UP000702964"/>
    </source>
</evidence>
<feature type="region of interest" description="Disordered" evidence="1">
    <location>
        <begin position="59"/>
        <end position="82"/>
    </location>
</feature>
<keyword evidence="2" id="KW-0472">Membrane</keyword>
<feature type="domain" description="Glycosyltransferase 2-like" evidence="3">
    <location>
        <begin position="389"/>
        <end position="479"/>
    </location>
</feature>
<dbReference type="Pfam" id="PF00535">
    <property type="entry name" value="Glycos_transf_2"/>
    <property type="match status" value="1"/>
</dbReference>
<protein>
    <recommendedName>
        <fullName evidence="7">Phosphodiester glycosidase domain-containing protein</fullName>
    </recommendedName>
</protein>
<dbReference type="PANTHER" id="PTHR40446:SF2">
    <property type="entry name" value="N-ACETYLGLUCOSAMINE-1-PHOSPHODIESTER ALPHA-N-ACETYLGLUCOSAMINIDASE"/>
    <property type="match status" value="1"/>
</dbReference>
<proteinExistence type="predicted"/>
<keyword evidence="2" id="KW-1133">Transmembrane helix</keyword>
<reference evidence="5" key="1">
    <citation type="journal article" date="2015" name="Genom Data">
        <title>Draft genome sequences of Phytophthora kernoviae and Phytophthora ramorum lineage EU2 from Scotland.</title>
        <authorList>
            <person name="Sambles C."/>
            <person name="Schlenzig A."/>
            <person name="O'Neill P."/>
            <person name="Grant M."/>
            <person name="Studholme D.J."/>
        </authorList>
    </citation>
    <scope>NUCLEOTIDE SEQUENCE</scope>
    <source>
        <strain evidence="5">00238/432</strain>
    </source>
</reference>
<dbReference type="Pfam" id="PF09992">
    <property type="entry name" value="NAGPA"/>
    <property type="match status" value="1"/>
</dbReference>
<gene>
    <name evidence="5" type="ORF">G195_001903</name>
</gene>
<sequence>MDKESGGTQANMQAIIDKVYDLGVRIHEIQNSILMPHSQWSQIVTKESLIHSVNELIKHKKQDTTEPNQRNNENNKPNSKPKSRRKWMILTLVIILGLGTVIYSLANRYLIRHVEVVVADDNTAAVSSNSNTAEVNATEVNATSDDWNYSSDDMQVKIDKMQTGSGSDQITYYVADVQLTDASSLRSALADNSFGTNITENTSEIASVNNAIFAINGDYYGFRDDGVIIRNGTVYRDDPVRDAMALFSDGTMKTYNETEISSSELLAEGATNTLSFGPILIQDGEIVSDFSSVKIDNNFGNRSIQDANPRTAIGMIAPNHYVFVVVDGRQEDSRGMTLAELADVMKGLGATEAYNLDGGGSSTMYFMGQVVNNPLGKNQERGTFQLGPIVIVDDGSGPGYRGIFETAEAYGCTVLTHTANLGKGCALKTGFQHIKEHGPQGGIVCADSDGQHLPHDIKRIFDVLLEQITPGMVLGSRRFSGTIPARSRFGNTVTRGVFSLTTDSRGTI</sequence>
<evidence type="ECO:0000259" key="4">
    <source>
        <dbReference type="Pfam" id="PF09992"/>
    </source>
</evidence>
<name>A0A8J4WH43_9STRA</name>
<reference evidence="5" key="2">
    <citation type="submission" date="2020-02" db="EMBL/GenBank/DDBJ databases">
        <authorList>
            <person name="Studholme D.J."/>
        </authorList>
    </citation>
    <scope>NUCLEOTIDE SEQUENCE</scope>
    <source>
        <strain evidence="5">00238/432</strain>
    </source>
</reference>
<dbReference type="Proteomes" id="UP000702964">
    <property type="component" value="Unassembled WGS sequence"/>
</dbReference>
<dbReference type="SUPFAM" id="SSF53448">
    <property type="entry name" value="Nucleotide-diphospho-sugar transferases"/>
    <property type="match status" value="1"/>
</dbReference>
<feature type="domain" description="Phosphodiester glycosidase" evidence="4">
    <location>
        <begin position="209"/>
        <end position="381"/>
    </location>
</feature>
<dbReference type="AlphaFoldDB" id="A0A8J4WH43"/>
<dbReference type="InterPro" id="IPR018711">
    <property type="entry name" value="NAGPA"/>
</dbReference>
<comment type="caution">
    <text evidence="5">The sequence shown here is derived from an EMBL/GenBank/DDBJ whole genome shotgun (WGS) entry which is preliminary data.</text>
</comment>
<evidence type="ECO:0000256" key="2">
    <source>
        <dbReference type="SAM" id="Phobius"/>
    </source>
</evidence>
<feature type="compositionally biased region" description="Low complexity" evidence="1">
    <location>
        <begin position="66"/>
        <end position="78"/>
    </location>
</feature>
<dbReference type="PANTHER" id="PTHR40446">
    <property type="entry name" value="N-ACETYLGLUCOSAMINE-1-PHOSPHODIESTER ALPHA-N-ACETYLGLUCOSAMINIDASE"/>
    <property type="match status" value="1"/>
</dbReference>
<evidence type="ECO:0000313" key="5">
    <source>
        <dbReference type="EMBL" id="KAF4324729.1"/>
    </source>
</evidence>
<dbReference type="Gene3D" id="3.90.550.10">
    <property type="entry name" value="Spore Coat Polysaccharide Biosynthesis Protein SpsA, Chain A"/>
    <property type="match status" value="1"/>
</dbReference>
<accession>A0A8J4WH43</accession>
<evidence type="ECO:0000256" key="1">
    <source>
        <dbReference type="SAM" id="MobiDB-lite"/>
    </source>
</evidence>